<sequence length="180" mass="19331">MAGLKANRLLVERALPQEGEARGRGNGPPARSVTVNAAESPLGWLRARGHVDARQFEAGERLRADWERARLAPGITMKWDAAPLDKTARGAPGGYDPTMAQIEAKRRFEAAVGAVGPGLSDMLWRTVCAGEGMREAERALGWPARAGKLVLGLALDRLADFYRMPPTAGRGGHPNSPMEV</sequence>
<name>A0A2U2J657_9SPHN</name>
<dbReference type="InterPro" id="IPR045599">
    <property type="entry name" value="DUF6456"/>
</dbReference>
<reference evidence="2 3" key="1">
    <citation type="submission" date="2018-05" db="EMBL/GenBank/DDBJ databases">
        <title>Genome of Sphingosinicella humi QZX222.</title>
        <authorList>
            <person name="Qiao Z."/>
            <person name="Wang G."/>
        </authorList>
    </citation>
    <scope>NUCLEOTIDE SEQUENCE [LARGE SCALE GENOMIC DNA]</scope>
    <source>
        <strain evidence="2 3">QZX222</strain>
    </source>
</reference>
<dbReference type="OrthoDB" id="7476630at2"/>
<comment type="caution">
    <text evidence="2">The sequence shown here is derived from an EMBL/GenBank/DDBJ whole genome shotgun (WGS) entry which is preliminary data.</text>
</comment>
<protein>
    <recommendedName>
        <fullName evidence="1">DUF6456 domain-containing protein</fullName>
    </recommendedName>
</protein>
<evidence type="ECO:0000313" key="3">
    <source>
        <dbReference type="Proteomes" id="UP000245916"/>
    </source>
</evidence>
<feature type="domain" description="DUF6456" evidence="1">
    <location>
        <begin position="34"/>
        <end position="163"/>
    </location>
</feature>
<dbReference type="Proteomes" id="UP000245916">
    <property type="component" value="Unassembled WGS sequence"/>
</dbReference>
<dbReference type="RefSeq" id="WP_109271978.1">
    <property type="nucleotide sequence ID" value="NZ_QFFF01000001.1"/>
</dbReference>
<accession>A0A2U2J657</accession>
<evidence type="ECO:0000313" key="2">
    <source>
        <dbReference type="EMBL" id="PWG03819.1"/>
    </source>
</evidence>
<organism evidence="2 3">
    <name type="scientific">Allosphingosinicella humi</name>
    <dbReference type="NCBI Taxonomy" id="2068657"/>
    <lineage>
        <taxon>Bacteria</taxon>
        <taxon>Pseudomonadati</taxon>
        <taxon>Pseudomonadota</taxon>
        <taxon>Alphaproteobacteria</taxon>
        <taxon>Sphingomonadales</taxon>
        <taxon>Sphingomonadaceae</taxon>
        <taxon>Allosphingosinicella</taxon>
    </lineage>
</organism>
<evidence type="ECO:0000259" key="1">
    <source>
        <dbReference type="Pfam" id="PF20057"/>
    </source>
</evidence>
<dbReference type="AlphaFoldDB" id="A0A2U2J657"/>
<keyword evidence="3" id="KW-1185">Reference proteome</keyword>
<gene>
    <name evidence="2" type="ORF">DF286_03620</name>
</gene>
<dbReference type="EMBL" id="QFFF01000001">
    <property type="protein sequence ID" value="PWG03819.1"/>
    <property type="molecule type" value="Genomic_DNA"/>
</dbReference>
<dbReference type="Pfam" id="PF20057">
    <property type="entry name" value="DUF6456"/>
    <property type="match status" value="1"/>
</dbReference>
<proteinExistence type="predicted"/>